<dbReference type="PRINTS" id="PR00778">
    <property type="entry name" value="HTHARSR"/>
</dbReference>
<dbReference type="NCBIfam" id="NF033788">
    <property type="entry name" value="HTH_metalloreg"/>
    <property type="match status" value="1"/>
</dbReference>
<protein>
    <submittedName>
        <fullName evidence="5">Putative transcriptional regulator</fullName>
    </submittedName>
</protein>
<dbReference type="InterPro" id="IPR011991">
    <property type="entry name" value="ArsR-like_HTH"/>
</dbReference>
<dbReference type="InterPro" id="IPR036388">
    <property type="entry name" value="WH-like_DNA-bd_sf"/>
</dbReference>
<dbReference type="CDD" id="cd00090">
    <property type="entry name" value="HTH_ARSR"/>
    <property type="match status" value="1"/>
</dbReference>
<dbReference type="AlphaFoldDB" id="A0A069RC19"/>
<dbReference type="RefSeq" id="WP_052636325.1">
    <property type="nucleotide sequence ID" value="NZ_FSRH01000014.1"/>
</dbReference>
<evidence type="ECO:0000313" key="5">
    <source>
        <dbReference type="EMBL" id="KDR94328.1"/>
    </source>
</evidence>
<comment type="caution">
    <text evidence="5">The sequence shown here is derived from an EMBL/GenBank/DDBJ whole genome shotgun (WGS) entry which is preliminary data.</text>
</comment>
<evidence type="ECO:0000256" key="1">
    <source>
        <dbReference type="ARBA" id="ARBA00023015"/>
    </source>
</evidence>
<feature type="domain" description="HTH arsR-type" evidence="4">
    <location>
        <begin position="1"/>
        <end position="95"/>
    </location>
</feature>
<name>A0A069RC19_PEPLI</name>
<dbReference type="Proteomes" id="UP000027946">
    <property type="component" value="Unassembled WGS sequence"/>
</dbReference>
<dbReference type="GO" id="GO:0003677">
    <property type="term" value="F:DNA binding"/>
    <property type="evidence" value="ECO:0007669"/>
    <property type="project" value="UniProtKB-KW"/>
</dbReference>
<dbReference type="SUPFAM" id="SSF46785">
    <property type="entry name" value="Winged helix' DNA-binding domain"/>
    <property type="match status" value="1"/>
</dbReference>
<evidence type="ECO:0000259" key="4">
    <source>
        <dbReference type="PROSITE" id="PS50987"/>
    </source>
</evidence>
<evidence type="ECO:0000256" key="2">
    <source>
        <dbReference type="ARBA" id="ARBA00023125"/>
    </source>
</evidence>
<reference evidence="5 6" key="1">
    <citation type="submission" date="2014-03" db="EMBL/GenBank/DDBJ databases">
        <title>Genome sequence of Clostridium litorale W6, DSM 5388.</title>
        <authorList>
            <person name="Poehlein A."/>
            <person name="Jagirdar A."/>
            <person name="Khonsari B."/>
            <person name="Chibani C.M."/>
            <person name="Gutierrez Gutierrez D.A."/>
            <person name="Davydova E."/>
            <person name="Alghaithi H.S."/>
            <person name="Nair K.P."/>
            <person name="Dhamotharan K."/>
            <person name="Chandran L."/>
            <person name="G W."/>
            <person name="Daniel R."/>
        </authorList>
    </citation>
    <scope>NUCLEOTIDE SEQUENCE [LARGE SCALE GENOMIC DNA]</scope>
    <source>
        <strain evidence="5 6">W6</strain>
    </source>
</reference>
<dbReference type="Pfam" id="PF01022">
    <property type="entry name" value="HTH_5"/>
    <property type="match status" value="1"/>
</dbReference>
<dbReference type="SMART" id="SM00418">
    <property type="entry name" value="HTH_ARSR"/>
    <property type="match status" value="1"/>
</dbReference>
<evidence type="ECO:0000313" key="6">
    <source>
        <dbReference type="Proteomes" id="UP000027946"/>
    </source>
</evidence>
<dbReference type="eggNOG" id="COG0640">
    <property type="taxonomic scope" value="Bacteria"/>
</dbReference>
<keyword evidence="2" id="KW-0238">DNA-binding</keyword>
<dbReference type="GO" id="GO:0003700">
    <property type="term" value="F:DNA-binding transcription factor activity"/>
    <property type="evidence" value="ECO:0007669"/>
    <property type="project" value="InterPro"/>
</dbReference>
<gene>
    <name evidence="5" type="ORF">CLIT_24c00920</name>
</gene>
<evidence type="ECO:0000256" key="3">
    <source>
        <dbReference type="ARBA" id="ARBA00023163"/>
    </source>
</evidence>
<dbReference type="EMBL" id="JJMM01000023">
    <property type="protein sequence ID" value="KDR94328.1"/>
    <property type="molecule type" value="Genomic_DNA"/>
</dbReference>
<dbReference type="PANTHER" id="PTHR33154">
    <property type="entry name" value="TRANSCRIPTIONAL REGULATOR, ARSR FAMILY"/>
    <property type="match status" value="1"/>
</dbReference>
<dbReference type="PROSITE" id="PS50987">
    <property type="entry name" value="HTH_ARSR_2"/>
    <property type="match status" value="1"/>
</dbReference>
<keyword evidence="6" id="KW-1185">Reference proteome</keyword>
<dbReference type="InterPro" id="IPR001845">
    <property type="entry name" value="HTH_ArsR_DNA-bd_dom"/>
</dbReference>
<dbReference type="PANTHER" id="PTHR33154:SF33">
    <property type="entry name" value="TRANSCRIPTIONAL REPRESSOR SDPR"/>
    <property type="match status" value="1"/>
</dbReference>
<keyword evidence="1" id="KW-0805">Transcription regulation</keyword>
<keyword evidence="3" id="KW-0804">Transcription</keyword>
<sequence length="130" mass="15086">MEVLEILKALSDENRLRILNLLRWGKLCVGEIQSILGITQSNASRHLNKLKGVGIIKFEKDAQWVHYKLDEDFISKYPFLGEMIYNQLQQMGEYRGDVEKLAAYKVSGCNCQDLREADFDLEKLDMDSER</sequence>
<organism evidence="5 6">
    <name type="scientific">Peptoclostridium litorale DSM 5388</name>
    <dbReference type="NCBI Taxonomy" id="1121324"/>
    <lineage>
        <taxon>Bacteria</taxon>
        <taxon>Bacillati</taxon>
        <taxon>Bacillota</taxon>
        <taxon>Clostridia</taxon>
        <taxon>Peptostreptococcales</taxon>
        <taxon>Peptoclostridiaceae</taxon>
        <taxon>Peptoclostridium</taxon>
    </lineage>
</organism>
<dbReference type="OrthoDB" id="9798835at2"/>
<dbReference type="STRING" id="1121324.CLIT_24c00920"/>
<accession>A0A069RC19</accession>
<proteinExistence type="predicted"/>
<dbReference type="InterPro" id="IPR051081">
    <property type="entry name" value="HTH_MetalResp_TranReg"/>
</dbReference>
<dbReference type="InterPro" id="IPR036390">
    <property type="entry name" value="WH_DNA-bd_sf"/>
</dbReference>
<dbReference type="Gene3D" id="1.10.10.10">
    <property type="entry name" value="Winged helix-like DNA-binding domain superfamily/Winged helix DNA-binding domain"/>
    <property type="match status" value="1"/>
</dbReference>